<proteinExistence type="predicted"/>
<dbReference type="Proteomes" id="UP000440578">
    <property type="component" value="Unassembled WGS sequence"/>
</dbReference>
<accession>A0A6A4XHA9</accession>
<comment type="caution">
    <text evidence="1">The sequence shown here is derived from an EMBL/GenBank/DDBJ whole genome shotgun (WGS) entry which is preliminary data.</text>
</comment>
<dbReference type="OrthoDB" id="6625098at2759"/>
<dbReference type="AlphaFoldDB" id="A0A6A4XHA9"/>
<evidence type="ECO:0000313" key="1">
    <source>
        <dbReference type="EMBL" id="KAF0314292.1"/>
    </source>
</evidence>
<keyword evidence="2" id="KW-1185">Reference proteome</keyword>
<reference evidence="1 2" key="1">
    <citation type="submission" date="2019-07" db="EMBL/GenBank/DDBJ databases">
        <title>Draft genome assembly of a fouling barnacle, Amphibalanus amphitrite (Darwin, 1854): The first reference genome for Thecostraca.</title>
        <authorList>
            <person name="Kim W."/>
        </authorList>
    </citation>
    <scope>NUCLEOTIDE SEQUENCE [LARGE SCALE GENOMIC DNA]</scope>
    <source>
        <strain evidence="1">SNU_AA5</strain>
        <tissue evidence="1">Soma without cirri and trophi</tissue>
    </source>
</reference>
<dbReference type="PANTHER" id="PTHR46880">
    <property type="entry name" value="RAS-ASSOCIATING DOMAIN-CONTAINING PROTEIN"/>
    <property type="match status" value="1"/>
</dbReference>
<dbReference type="EMBL" id="VIIS01000034">
    <property type="protein sequence ID" value="KAF0314292.1"/>
    <property type="molecule type" value="Genomic_DNA"/>
</dbReference>
<protein>
    <submittedName>
        <fullName evidence="1">Uncharacterized protein</fullName>
    </submittedName>
</protein>
<dbReference type="PANTHER" id="PTHR46880:SF5">
    <property type="entry name" value="DUF4371 DOMAIN-CONTAINING PROTEIN"/>
    <property type="match status" value="1"/>
</dbReference>
<organism evidence="1 2">
    <name type="scientific">Amphibalanus amphitrite</name>
    <name type="common">Striped barnacle</name>
    <name type="synonym">Balanus amphitrite</name>
    <dbReference type="NCBI Taxonomy" id="1232801"/>
    <lineage>
        <taxon>Eukaryota</taxon>
        <taxon>Metazoa</taxon>
        <taxon>Ecdysozoa</taxon>
        <taxon>Arthropoda</taxon>
        <taxon>Crustacea</taxon>
        <taxon>Multicrustacea</taxon>
        <taxon>Cirripedia</taxon>
        <taxon>Thoracica</taxon>
        <taxon>Thoracicalcarea</taxon>
        <taxon>Balanomorpha</taxon>
        <taxon>Balanoidea</taxon>
        <taxon>Balanidae</taxon>
        <taxon>Amphibalaninae</taxon>
        <taxon>Amphibalanus</taxon>
    </lineage>
</organism>
<gene>
    <name evidence="1" type="ORF">FJT64_015271</name>
</gene>
<name>A0A6A4XHA9_AMPAM</name>
<evidence type="ECO:0000313" key="2">
    <source>
        <dbReference type="Proteomes" id="UP000440578"/>
    </source>
</evidence>
<sequence length="711" mass="78834">MKRTLCEDSDTVTGSKKKAKKNLNWVSRQKVRCGEVPKNGGICSFSGERRNHKRHCQTEHPWAVEPYKIRNDAFGVGGRWDWRVTEGAVPDQQGDNPRVVDAGPVQELQPHVESAPRGAAVSSSTETVIAPAQPHGCQLEPRVANLEKDQQRLFHLVKNAGEKAPPPAEASSTGAYDFALLHHARDISDVKKAAQNHIICLPDDNLVYCAVCRPDFDASNTMSKGGKAGLIKYEFSTGTSFPKPAVMPTAFSRLKESVREHLISKTHKRCLEAKTRDSEKEAKAARLQGSVSYRVIRTAYHVIKHSMPQLQFEKMITLQDINGLNMGNIGHSFMQMNRFRREFFLEVLELLTRHISRTACVAVMADKVTVKHRTIDITAVMAVVPEAPSGHLIQSFVVGAPVVKKHDGTSLANGWIKTLAAVGIKSPKQIAAICTDGQYHGLSVPSKFLEQLAKTQEDVRERSMSPCVPMLWDGAHLLALAEDSAKDEDKCLWVWAVVNSITRVTKRHTTGKGRELLRNAQKKLGLKKKCPRLWSTTRFAPHAAAVLKTFLYNMPAYLHCLEAEYRTSTARPDAIEVLRNDLRLLRDDVCFRGQVAALLDVYQVLAAGSRDLQSLQKLPWERQGDFADMVGKLTAMAGALKAAVRPKRREEGVNKAGERKGSSNLRLIKAMPHVRMVADLDQLSSSPTSGVVDDMLKSVDRLRALEGGLNR</sequence>